<name>A0A644TMC8_9ZZZZ</name>
<dbReference type="SUPFAM" id="SSF52540">
    <property type="entry name" value="P-loop containing nucleoside triphosphate hydrolases"/>
    <property type="match status" value="1"/>
</dbReference>
<proteinExistence type="predicted"/>
<dbReference type="EMBL" id="VSSQ01000040">
    <property type="protein sequence ID" value="MPL68125.1"/>
    <property type="molecule type" value="Genomic_DNA"/>
</dbReference>
<dbReference type="InterPro" id="IPR003593">
    <property type="entry name" value="AAA+_ATPase"/>
</dbReference>
<keyword evidence="5" id="KW-0378">Hydrolase</keyword>
<dbReference type="PANTHER" id="PTHR43423">
    <property type="entry name" value="ABC TRANSPORTER I FAMILY MEMBER 17"/>
    <property type="match status" value="1"/>
</dbReference>
<keyword evidence="2" id="KW-0547">Nucleotide-binding</keyword>
<dbReference type="Pfam" id="PF00005">
    <property type="entry name" value="ABC_tran"/>
    <property type="match status" value="1"/>
</dbReference>
<dbReference type="Gene3D" id="3.40.50.300">
    <property type="entry name" value="P-loop containing nucleotide triphosphate hydrolases"/>
    <property type="match status" value="1"/>
</dbReference>
<dbReference type="InterPro" id="IPR027417">
    <property type="entry name" value="P-loop_NTPase"/>
</dbReference>
<reference evidence="5" key="1">
    <citation type="submission" date="2019-08" db="EMBL/GenBank/DDBJ databases">
        <authorList>
            <person name="Kucharzyk K."/>
            <person name="Murdoch R.W."/>
            <person name="Higgins S."/>
            <person name="Loffler F."/>
        </authorList>
    </citation>
    <scope>NUCLEOTIDE SEQUENCE</scope>
</reference>
<dbReference type="InterPro" id="IPR017871">
    <property type="entry name" value="ABC_transporter-like_CS"/>
</dbReference>
<dbReference type="PANTHER" id="PTHR43423:SF1">
    <property type="entry name" value="ABC TRANSPORTER I FAMILY MEMBER 17"/>
    <property type="match status" value="1"/>
</dbReference>
<evidence type="ECO:0000256" key="1">
    <source>
        <dbReference type="ARBA" id="ARBA00022448"/>
    </source>
</evidence>
<dbReference type="SMART" id="SM00382">
    <property type="entry name" value="AAA"/>
    <property type="match status" value="1"/>
</dbReference>
<sequence>MPLLELVNIRLALQEKTILDELSFQVDSGDIIGLLGTSGSGKTSLFRMINLLQSPTQGTVLYRGKDTLTYQPTTLRREIGYVFQKTYLFGDTIKENLIYPYQLLKQEPDFQEITDYLAKANLPQDIITKKINELSGGEQQRIALIRSLLVKPHILLLDEVTASLDEENTLIIEKLILDQHQTRNVTILFISHNTQQAERLAQKILYLAKGRISFYGNKGEFFERGLNNE</sequence>
<evidence type="ECO:0000256" key="2">
    <source>
        <dbReference type="ARBA" id="ARBA00022741"/>
    </source>
</evidence>
<feature type="domain" description="ABC transporter" evidence="4">
    <location>
        <begin position="4"/>
        <end position="229"/>
    </location>
</feature>
<dbReference type="EC" id="3.6.3.-" evidence="5"/>
<dbReference type="AlphaFoldDB" id="A0A644TMC8"/>
<organism evidence="5">
    <name type="scientific">bioreactor metagenome</name>
    <dbReference type="NCBI Taxonomy" id="1076179"/>
    <lineage>
        <taxon>unclassified sequences</taxon>
        <taxon>metagenomes</taxon>
        <taxon>ecological metagenomes</taxon>
    </lineage>
</organism>
<dbReference type="InterPro" id="IPR003439">
    <property type="entry name" value="ABC_transporter-like_ATP-bd"/>
</dbReference>
<evidence type="ECO:0000259" key="4">
    <source>
        <dbReference type="PROSITE" id="PS50893"/>
    </source>
</evidence>
<evidence type="ECO:0000313" key="5">
    <source>
        <dbReference type="EMBL" id="MPL68125.1"/>
    </source>
</evidence>
<dbReference type="PROSITE" id="PS50893">
    <property type="entry name" value="ABC_TRANSPORTER_2"/>
    <property type="match status" value="1"/>
</dbReference>
<gene>
    <name evidence="5" type="primary">fetA_2</name>
    <name evidence="5" type="ORF">SDC9_13838</name>
</gene>
<evidence type="ECO:0000256" key="3">
    <source>
        <dbReference type="ARBA" id="ARBA00022840"/>
    </source>
</evidence>
<dbReference type="GO" id="GO:0005524">
    <property type="term" value="F:ATP binding"/>
    <property type="evidence" value="ECO:0007669"/>
    <property type="project" value="UniProtKB-KW"/>
</dbReference>
<keyword evidence="3 5" id="KW-0067">ATP-binding</keyword>
<dbReference type="GO" id="GO:0016887">
    <property type="term" value="F:ATP hydrolysis activity"/>
    <property type="evidence" value="ECO:0007669"/>
    <property type="project" value="InterPro"/>
</dbReference>
<protein>
    <submittedName>
        <fullName evidence="5">Putative iron export ATP-binding protein FetA</fullName>
        <ecNumber evidence="5">3.6.3.-</ecNumber>
    </submittedName>
</protein>
<keyword evidence="1" id="KW-0813">Transport</keyword>
<accession>A0A644TMC8</accession>
<dbReference type="PROSITE" id="PS00211">
    <property type="entry name" value="ABC_TRANSPORTER_1"/>
    <property type="match status" value="1"/>
</dbReference>
<comment type="caution">
    <text evidence="5">The sequence shown here is derived from an EMBL/GenBank/DDBJ whole genome shotgun (WGS) entry which is preliminary data.</text>
</comment>